<dbReference type="Proteomes" id="UP001366166">
    <property type="component" value="Chromosome"/>
</dbReference>
<gene>
    <name evidence="2" type="ORF">FAK_31560</name>
</gene>
<evidence type="ECO:0000313" key="2">
    <source>
        <dbReference type="EMBL" id="BEQ16090.1"/>
    </source>
</evidence>
<keyword evidence="3" id="KW-1185">Reference proteome</keyword>
<dbReference type="KEGG" id="dmp:FAK_31560"/>
<feature type="transmembrane region" description="Helical" evidence="1">
    <location>
        <begin position="36"/>
        <end position="57"/>
    </location>
</feature>
<dbReference type="RefSeq" id="WP_338601425.1">
    <property type="nucleotide sequence ID" value="NZ_AP028679.1"/>
</dbReference>
<protein>
    <submittedName>
        <fullName evidence="2">Uncharacterized protein</fullName>
    </submittedName>
</protein>
<dbReference type="AlphaFoldDB" id="A0AAU9EX22"/>
<reference evidence="3" key="1">
    <citation type="journal article" date="2023" name="Arch. Microbiol.">
        <title>Desulfoferula mesophilus gen. nov. sp. nov., a mesophilic sulfate-reducing bacterium isolated from a brackish lake sediment.</title>
        <authorList>
            <person name="Watanabe T."/>
            <person name="Yabe T."/>
            <person name="Tsuji J.M."/>
            <person name="Fukui M."/>
        </authorList>
    </citation>
    <scope>NUCLEOTIDE SEQUENCE [LARGE SCALE GENOMIC DNA]</scope>
    <source>
        <strain evidence="3">12FAK</strain>
    </source>
</reference>
<name>A0AAU9EX22_9BACT</name>
<organism evidence="2 3">
    <name type="scientific">Desulfoferula mesophila</name>
    <dbReference type="NCBI Taxonomy" id="3058419"/>
    <lineage>
        <taxon>Bacteria</taxon>
        <taxon>Pseudomonadati</taxon>
        <taxon>Thermodesulfobacteriota</taxon>
        <taxon>Desulfarculia</taxon>
        <taxon>Desulfarculales</taxon>
        <taxon>Desulfarculaceae</taxon>
        <taxon>Desulfoferula</taxon>
    </lineage>
</organism>
<evidence type="ECO:0000256" key="1">
    <source>
        <dbReference type="SAM" id="Phobius"/>
    </source>
</evidence>
<keyword evidence="1" id="KW-0472">Membrane</keyword>
<accession>A0AAU9EX22</accession>
<evidence type="ECO:0000313" key="3">
    <source>
        <dbReference type="Proteomes" id="UP001366166"/>
    </source>
</evidence>
<sequence>MPAYLPVLTWSAAALGGLLALGAFLGRGRDWLGPVWAGRLSAASYAFMGLSMALFILRGLAG</sequence>
<proteinExistence type="predicted"/>
<keyword evidence="1" id="KW-1133">Transmembrane helix</keyword>
<keyword evidence="1" id="KW-0812">Transmembrane</keyword>
<dbReference type="EMBL" id="AP028679">
    <property type="protein sequence ID" value="BEQ16090.1"/>
    <property type="molecule type" value="Genomic_DNA"/>
</dbReference>